<dbReference type="RefSeq" id="WP_266281041.1">
    <property type="nucleotide sequence ID" value="NZ_JAPKNF010000001.1"/>
</dbReference>
<keyword evidence="4" id="KW-1185">Reference proteome</keyword>
<comment type="similarity">
    <text evidence="1">Belongs to the SMP-30/CGR1 family.</text>
</comment>
<dbReference type="PANTHER" id="PTHR10907:SF47">
    <property type="entry name" value="REGUCALCIN"/>
    <property type="match status" value="1"/>
</dbReference>
<dbReference type="InterPro" id="IPR011042">
    <property type="entry name" value="6-blade_b-propeller_TolB-like"/>
</dbReference>
<dbReference type="PANTHER" id="PTHR10907">
    <property type="entry name" value="REGUCALCIN"/>
    <property type="match status" value="1"/>
</dbReference>
<reference evidence="3 4" key="1">
    <citation type="submission" date="2023-07" db="EMBL/GenBank/DDBJ databases">
        <title>Genomic Encyclopedia of Type Strains, Phase IV (KMG-IV): sequencing the most valuable type-strain genomes for metagenomic binning, comparative biology and taxonomic classification.</title>
        <authorList>
            <person name="Goeker M."/>
        </authorList>
    </citation>
    <scope>NUCLEOTIDE SEQUENCE [LARGE SCALE GENOMIC DNA]</scope>
    <source>
        <strain evidence="3 4">B1-1</strain>
    </source>
</reference>
<dbReference type="Proteomes" id="UP001223743">
    <property type="component" value="Unassembled WGS sequence"/>
</dbReference>
<dbReference type="InterPro" id="IPR013658">
    <property type="entry name" value="SGL"/>
</dbReference>
<dbReference type="PRINTS" id="PR01790">
    <property type="entry name" value="SMP30FAMILY"/>
</dbReference>
<sequence length="293" mass="31779">MHDLGLEPLIPTLHRLAECPVYDDRTDRLLFCNILDGEIHAVDLKSGEEHIWRFPEIVASYGLCESGRFVVALKDSIILFDPATGERTTLATVGADLPTVRLNDGKVGPDGAFWVGGINNAPDKAAIAVLYRIDASGNVEVKVDGIKASNGLAWTADGRTMFHTDTRGVWIDRWTFDPDTGAISDRTRIAEPDDAIGRPDGGATDVYGYYWSAGISAGKLNRWSAEGQLVESFEIPASISMPCFGGPDGRTLFVTSNRDGRTAEELARYPLTGSVFVGRSFVAGVPAWRFRGA</sequence>
<gene>
    <name evidence="3" type="ORF">QO015_001025</name>
</gene>
<feature type="domain" description="SMP-30/Gluconolactonase/LRE-like region" evidence="2">
    <location>
        <begin position="16"/>
        <end position="257"/>
    </location>
</feature>
<comment type="caution">
    <text evidence="3">The sequence shown here is derived from an EMBL/GenBank/DDBJ whole genome shotgun (WGS) entry which is preliminary data.</text>
</comment>
<dbReference type="Gene3D" id="2.120.10.30">
    <property type="entry name" value="TolB, C-terminal domain"/>
    <property type="match status" value="1"/>
</dbReference>
<evidence type="ECO:0000259" key="2">
    <source>
        <dbReference type="Pfam" id="PF08450"/>
    </source>
</evidence>
<proteinExistence type="inferred from homology"/>
<dbReference type="EMBL" id="JAUSWJ010000001">
    <property type="protein sequence ID" value="MDQ0515412.1"/>
    <property type="molecule type" value="Genomic_DNA"/>
</dbReference>
<protein>
    <submittedName>
        <fullName evidence="3">Sugar lactone lactonase YvrE</fullName>
    </submittedName>
</protein>
<evidence type="ECO:0000313" key="3">
    <source>
        <dbReference type="EMBL" id="MDQ0515412.1"/>
    </source>
</evidence>
<dbReference type="InterPro" id="IPR005511">
    <property type="entry name" value="SMP-30"/>
</dbReference>
<dbReference type="SUPFAM" id="SSF63829">
    <property type="entry name" value="Calcium-dependent phosphotriesterase"/>
    <property type="match status" value="1"/>
</dbReference>
<evidence type="ECO:0000313" key="4">
    <source>
        <dbReference type="Proteomes" id="UP001223743"/>
    </source>
</evidence>
<name>A0ABU0M381_9HYPH</name>
<accession>A0ABU0M381</accession>
<evidence type="ECO:0000256" key="1">
    <source>
        <dbReference type="ARBA" id="ARBA00008853"/>
    </source>
</evidence>
<dbReference type="Pfam" id="PF08450">
    <property type="entry name" value="SGL"/>
    <property type="match status" value="1"/>
</dbReference>
<organism evidence="3 4">
    <name type="scientific">Kaistia geumhonensis</name>
    <dbReference type="NCBI Taxonomy" id="410839"/>
    <lineage>
        <taxon>Bacteria</taxon>
        <taxon>Pseudomonadati</taxon>
        <taxon>Pseudomonadota</taxon>
        <taxon>Alphaproteobacteria</taxon>
        <taxon>Hyphomicrobiales</taxon>
        <taxon>Kaistiaceae</taxon>
        <taxon>Kaistia</taxon>
    </lineage>
</organism>